<accession>A0ABU6UIA2</accession>
<comment type="caution">
    <text evidence="2">The sequence shown here is derived from an EMBL/GenBank/DDBJ whole genome shotgun (WGS) entry which is preliminary data.</text>
</comment>
<keyword evidence="3" id="KW-1185">Reference proteome</keyword>
<protein>
    <submittedName>
        <fullName evidence="2">Uncharacterized protein</fullName>
    </submittedName>
</protein>
<evidence type="ECO:0000256" key="1">
    <source>
        <dbReference type="SAM" id="MobiDB-lite"/>
    </source>
</evidence>
<sequence length="78" mass="8546">SLLALKHKETSAKRESTPRGSSSSRRASLSPQYSPFNPVVRLGSPSSSAKKVSSSQDRRIREVGRPIKNWELIPPSEG</sequence>
<dbReference type="EMBL" id="JASCZI010121194">
    <property type="protein sequence ID" value="MED6160437.1"/>
    <property type="molecule type" value="Genomic_DNA"/>
</dbReference>
<feature type="compositionally biased region" description="Basic and acidic residues" evidence="1">
    <location>
        <begin position="1"/>
        <end position="17"/>
    </location>
</feature>
<reference evidence="2 3" key="1">
    <citation type="journal article" date="2023" name="Plants (Basel)">
        <title>Bridging the Gap: Combining Genomics and Transcriptomics Approaches to Understand Stylosanthes scabra, an Orphan Legume from the Brazilian Caatinga.</title>
        <authorList>
            <person name="Ferreira-Neto J.R.C."/>
            <person name="da Silva M.D."/>
            <person name="Binneck E."/>
            <person name="de Melo N.F."/>
            <person name="da Silva R.H."/>
            <person name="de Melo A.L.T.M."/>
            <person name="Pandolfi V."/>
            <person name="Bustamante F.O."/>
            <person name="Brasileiro-Vidal A.C."/>
            <person name="Benko-Iseppon A.M."/>
        </authorList>
    </citation>
    <scope>NUCLEOTIDE SEQUENCE [LARGE SCALE GENOMIC DNA]</scope>
    <source>
        <tissue evidence="2">Leaves</tissue>
    </source>
</reference>
<dbReference type="Proteomes" id="UP001341840">
    <property type="component" value="Unassembled WGS sequence"/>
</dbReference>
<name>A0ABU6UIA2_9FABA</name>
<evidence type="ECO:0000313" key="2">
    <source>
        <dbReference type="EMBL" id="MED6160437.1"/>
    </source>
</evidence>
<proteinExistence type="predicted"/>
<feature type="compositionally biased region" description="Low complexity" evidence="1">
    <location>
        <begin position="18"/>
        <end position="30"/>
    </location>
</feature>
<feature type="region of interest" description="Disordered" evidence="1">
    <location>
        <begin position="1"/>
        <end position="78"/>
    </location>
</feature>
<feature type="compositionally biased region" description="Low complexity" evidence="1">
    <location>
        <begin position="44"/>
        <end position="55"/>
    </location>
</feature>
<feature type="compositionally biased region" description="Basic and acidic residues" evidence="1">
    <location>
        <begin position="56"/>
        <end position="65"/>
    </location>
</feature>
<gene>
    <name evidence="2" type="ORF">PIB30_051525</name>
</gene>
<feature type="non-terminal residue" evidence="2">
    <location>
        <position position="1"/>
    </location>
</feature>
<evidence type="ECO:0000313" key="3">
    <source>
        <dbReference type="Proteomes" id="UP001341840"/>
    </source>
</evidence>
<organism evidence="2 3">
    <name type="scientific">Stylosanthes scabra</name>
    <dbReference type="NCBI Taxonomy" id="79078"/>
    <lineage>
        <taxon>Eukaryota</taxon>
        <taxon>Viridiplantae</taxon>
        <taxon>Streptophyta</taxon>
        <taxon>Embryophyta</taxon>
        <taxon>Tracheophyta</taxon>
        <taxon>Spermatophyta</taxon>
        <taxon>Magnoliopsida</taxon>
        <taxon>eudicotyledons</taxon>
        <taxon>Gunneridae</taxon>
        <taxon>Pentapetalae</taxon>
        <taxon>rosids</taxon>
        <taxon>fabids</taxon>
        <taxon>Fabales</taxon>
        <taxon>Fabaceae</taxon>
        <taxon>Papilionoideae</taxon>
        <taxon>50 kb inversion clade</taxon>
        <taxon>dalbergioids sensu lato</taxon>
        <taxon>Dalbergieae</taxon>
        <taxon>Pterocarpus clade</taxon>
        <taxon>Stylosanthes</taxon>
    </lineage>
</organism>